<dbReference type="HOGENOM" id="CLU_2411234_0_0_11"/>
<dbReference type="EMBL" id="CP000433">
    <property type="protein sequence ID" value="ABH00268.1"/>
    <property type="molecule type" value="Genomic_DNA"/>
</dbReference>
<name>Q0RWR8_RHOJR</name>
<evidence type="ECO:0000313" key="1">
    <source>
        <dbReference type="EMBL" id="ABH00268.1"/>
    </source>
</evidence>
<sequence length="92" mass="10581">MTAMAVDFEHTSQDEGRRGTKAIQLARYLWDRVVPRPTCCHYGRNSFADLRGGRAFIRHVGRRPVMAQRFCRSRRRGGRGRILSIPLLLARA</sequence>
<dbReference type="KEGG" id="rha:RHA1_ro10075"/>
<evidence type="ECO:0000313" key="2">
    <source>
        <dbReference type="Proteomes" id="UP000008710"/>
    </source>
</evidence>
<organism evidence="1 2">
    <name type="scientific">Rhodococcus jostii (strain RHA1)</name>
    <dbReference type="NCBI Taxonomy" id="101510"/>
    <lineage>
        <taxon>Bacteria</taxon>
        <taxon>Bacillati</taxon>
        <taxon>Actinomycetota</taxon>
        <taxon>Actinomycetes</taxon>
        <taxon>Mycobacteriales</taxon>
        <taxon>Nocardiaceae</taxon>
        <taxon>Rhodococcus</taxon>
    </lineage>
</organism>
<dbReference type="Proteomes" id="UP000008710">
    <property type="component" value="Plasmid pRHL2"/>
</dbReference>
<geneLocation type="plasmid" evidence="1 2">
    <name>pRHL2</name>
</geneLocation>
<dbReference type="AlphaFoldDB" id="Q0RWR8"/>
<reference evidence="2" key="1">
    <citation type="journal article" date="2006" name="Proc. Natl. Acad. Sci. U.S.A.">
        <title>The complete genome of Rhodococcus sp. RHA1 provides insights into a catabolic powerhouse.</title>
        <authorList>
            <person name="McLeod M.P."/>
            <person name="Warren R.L."/>
            <person name="Hsiao W.W.L."/>
            <person name="Araki N."/>
            <person name="Myhre M."/>
            <person name="Fernandes C."/>
            <person name="Miyazawa D."/>
            <person name="Wong W."/>
            <person name="Lillquist A.L."/>
            <person name="Wang D."/>
            <person name="Dosanjh M."/>
            <person name="Hara H."/>
            <person name="Petrescu A."/>
            <person name="Morin R.D."/>
            <person name="Yang G."/>
            <person name="Stott J.M."/>
            <person name="Schein J.E."/>
            <person name="Shin H."/>
            <person name="Smailus D."/>
            <person name="Siddiqui A.S."/>
            <person name="Marra M.A."/>
            <person name="Jones S.J.M."/>
            <person name="Holt R."/>
            <person name="Brinkman F.S.L."/>
            <person name="Miyauchi K."/>
            <person name="Fukuda M."/>
            <person name="Davies J.E."/>
            <person name="Mohn W.W."/>
            <person name="Eltis L.D."/>
        </authorList>
    </citation>
    <scope>NUCLEOTIDE SEQUENCE [LARGE SCALE GENOMIC DNA]</scope>
    <source>
        <strain evidence="2">RHA1</strain>
    </source>
</reference>
<accession>Q0RWR8</accession>
<gene>
    <name evidence="1" type="ordered locus">RHA1_ro10075</name>
</gene>
<keyword evidence="1" id="KW-0614">Plasmid</keyword>
<proteinExistence type="predicted"/>
<protein>
    <submittedName>
        <fullName evidence="1">Uncharacterized protein</fullName>
    </submittedName>
</protein>